<proteinExistence type="predicted"/>
<evidence type="ECO:0000256" key="1">
    <source>
        <dbReference type="SAM" id="MobiDB-lite"/>
    </source>
</evidence>
<keyword evidence="3" id="KW-1185">Reference proteome</keyword>
<protein>
    <submittedName>
        <fullName evidence="2">Uncharacterized protein</fullName>
    </submittedName>
</protein>
<dbReference type="Proteomes" id="UP000256964">
    <property type="component" value="Unassembled WGS sequence"/>
</dbReference>
<reference evidence="2 3" key="1">
    <citation type="journal article" date="2018" name="Biotechnol. Biofuels">
        <title>Integrative visual omics of the white-rot fungus Polyporus brumalis exposes the biotechnological potential of its oxidative enzymes for delignifying raw plant biomass.</title>
        <authorList>
            <person name="Miyauchi S."/>
            <person name="Rancon A."/>
            <person name="Drula E."/>
            <person name="Hage H."/>
            <person name="Chaduli D."/>
            <person name="Favel A."/>
            <person name="Grisel S."/>
            <person name="Henrissat B."/>
            <person name="Herpoel-Gimbert I."/>
            <person name="Ruiz-Duenas F.J."/>
            <person name="Chevret D."/>
            <person name="Hainaut M."/>
            <person name="Lin J."/>
            <person name="Wang M."/>
            <person name="Pangilinan J."/>
            <person name="Lipzen A."/>
            <person name="Lesage-Meessen L."/>
            <person name="Navarro D."/>
            <person name="Riley R."/>
            <person name="Grigoriev I.V."/>
            <person name="Zhou S."/>
            <person name="Raouche S."/>
            <person name="Rosso M.N."/>
        </authorList>
    </citation>
    <scope>NUCLEOTIDE SEQUENCE [LARGE SCALE GENOMIC DNA]</scope>
    <source>
        <strain evidence="2 3">BRFM 1820</strain>
    </source>
</reference>
<gene>
    <name evidence="2" type="ORF">OH76DRAFT_1405349</name>
</gene>
<accession>A0A371D6D1</accession>
<feature type="region of interest" description="Disordered" evidence="1">
    <location>
        <begin position="41"/>
        <end position="65"/>
    </location>
</feature>
<organism evidence="2 3">
    <name type="scientific">Lentinus brumalis</name>
    <dbReference type="NCBI Taxonomy" id="2498619"/>
    <lineage>
        <taxon>Eukaryota</taxon>
        <taxon>Fungi</taxon>
        <taxon>Dikarya</taxon>
        <taxon>Basidiomycota</taxon>
        <taxon>Agaricomycotina</taxon>
        <taxon>Agaricomycetes</taxon>
        <taxon>Polyporales</taxon>
        <taxon>Polyporaceae</taxon>
        <taxon>Lentinus</taxon>
    </lineage>
</organism>
<dbReference type="EMBL" id="KZ857414">
    <property type="protein sequence ID" value="RDX48095.1"/>
    <property type="molecule type" value="Genomic_DNA"/>
</dbReference>
<feature type="compositionally biased region" description="Polar residues" evidence="1">
    <location>
        <begin position="46"/>
        <end position="57"/>
    </location>
</feature>
<sequence>MCMTSLTCPTVCTSENQSNRLGVASEQTEFRRCTLAFIPPSCPESGPSNDGCHSSHSVPRRTRSQ</sequence>
<evidence type="ECO:0000313" key="2">
    <source>
        <dbReference type="EMBL" id="RDX48095.1"/>
    </source>
</evidence>
<evidence type="ECO:0000313" key="3">
    <source>
        <dbReference type="Proteomes" id="UP000256964"/>
    </source>
</evidence>
<dbReference type="AlphaFoldDB" id="A0A371D6D1"/>
<name>A0A371D6D1_9APHY</name>